<name>A0AAD3SQT9_NEPGR</name>
<dbReference type="AlphaFoldDB" id="A0AAD3SQT9"/>
<reference evidence="1" key="1">
    <citation type="submission" date="2023-05" db="EMBL/GenBank/DDBJ databases">
        <title>Nepenthes gracilis genome sequencing.</title>
        <authorList>
            <person name="Fukushima K."/>
        </authorList>
    </citation>
    <scope>NUCLEOTIDE SEQUENCE</scope>
    <source>
        <strain evidence="1">SING2019-196</strain>
    </source>
</reference>
<accession>A0AAD3SQT9</accession>
<dbReference type="EMBL" id="BSYO01000016">
    <property type="protein sequence ID" value="GMH16340.1"/>
    <property type="molecule type" value="Genomic_DNA"/>
</dbReference>
<gene>
    <name evidence="1" type="ORF">Nepgr_018181</name>
</gene>
<protein>
    <submittedName>
        <fullName evidence="1">Uncharacterized protein</fullName>
    </submittedName>
</protein>
<dbReference type="Proteomes" id="UP001279734">
    <property type="component" value="Unassembled WGS sequence"/>
</dbReference>
<evidence type="ECO:0000313" key="2">
    <source>
        <dbReference type="Proteomes" id="UP001279734"/>
    </source>
</evidence>
<keyword evidence="2" id="KW-1185">Reference proteome</keyword>
<sequence>MNQERAVVKKPKMMRINISNMKWLSEDDDNAATQVKMAAEENGKTYLTQLGGSGSDTMLEHDPQIYKSGKSSFIVCNEL</sequence>
<proteinExistence type="predicted"/>
<comment type="caution">
    <text evidence="1">The sequence shown here is derived from an EMBL/GenBank/DDBJ whole genome shotgun (WGS) entry which is preliminary data.</text>
</comment>
<evidence type="ECO:0000313" key="1">
    <source>
        <dbReference type="EMBL" id="GMH16340.1"/>
    </source>
</evidence>
<organism evidence="1 2">
    <name type="scientific">Nepenthes gracilis</name>
    <name type="common">Slender pitcher plant</name>
    <dbReference type="NCBI Taxonomy" id="150966"/>
    <lineage>
        <taxon>Eukaryota</taxon>
        <taxon>Viridiplantae</taxon>
        <taxon>Streptophyta</taxon>
        <taxon>Embryophyta</taxon>
        <taxon>Tracheophyta</taxon>
        <taxon>Spermatophyta</taxon>
        <taxon>Magnoliopsida</taxon>
        <taxon>eudicotyledons</taxon>
        <taxon>Gunneridae</taxon>
        <taxon>Pentapetalae</taxon>
        <taxon>Caryophyllales</taxon>
        <taxon>Nepenthaceae</taxon>
        <taxon>Nepenthes</taxon>
    </lineage>
</organism>